<proteinExistence type="predicted"/>
<dbReference type="PROSITE" id="PS51257">
    <property type="entry name" value="PROKAR_LIPOPROTEIN"/>
    <property type="match status" value="1"/>
</dbReference>
<organism evidence="1 2">
    <name type="scientific">Enhygromyxa salina</name>
    <dbReference type="NCBI Taxonomy" id="215803"/>
    <lineage>
        <taxon>Bacteria</taxon>
        <taxon>Pseudomonadati</taxon>
        <taxon>Myxococcota</taxon>
        <taxon>Polyangia</taxon>
        <taxon>Nannocystales</taxon>
        <taxon>Nannocystaceae</taxon>
        <taxon>Enhygromyxa</taxon>
    </lineage>
</organism>
<accession>A0A2S9Y8D7</accession>
<comment type="caution">
    <text evidence="1">The sequence shown here is derived from an EMBL/GenBank/DDBJ whole genome shotgun (WGS) entry which is preliminary data.</text>
</comment>
<protein>
    <recommendedName>
        <fullName evidence="3">Lipoprotein</fullName>
    </recommendedName>
</protein>
<evidence type="ECO:0008006" key="3">
    <source>
        <dbReference type="Google" id="ProtNLM"/>
    </source>
</evidence>
<evidence type="ECO:0000313" key="2">
    <source>
        <dbReference type="Proteomes" id="UP000238823"/>
    </source>
</evidence>
<dbReference type="EMBL" id="PVNL01000117">
    <property type="protein sequence ID" value="PRQ01286.1"/>
    <property type="molecule type" value="Genomic_DNA"/>
</dbReference>
<dbReference type="Proteomes" id="UP000238823">
    <property type="component" value="Unassembled WGS sequence"/>
</dbReference>
<reference evidence="1 2" key="1">
    <citation type="submission" date="2018-03" db="EMBL/GenBank/DDBJ databases">
        <title>Draft Genome Sequences of the Obligatory Marine Myxobacteria Enhygromyxa salina SWB007.</title>
        <authorList>
            <person name="Poehlein A."/>
            <person name="Moghaddam J.A."/>
            <person name="Harms H."/>
            <person name="Alanjari M."/>
            <person name="Koenig G.M."/>
            <person name="Daniel R."/>
            <person name="Schaeberle T.F."/>
        </authorList>
    </citation>
    <scope>NUCLEOTIDE SEQUENCE [LARGE SCALE GENOMIC DNA]</scope>
    <source>
        <strain evidence="1 2">SWB007</strain>
    </source>
</reference>
<dbReference type="AlphaFoldDB" id="A0A2S9Y8D7"/>
<sequence length="215" mass="22250">MVPRMRNQTIALFVPCVLALGCGPTEPGHDDHDTEIISRVELTFTPIAGGDPRVFAFSDPDGDGGVSGSAEPIVLALGETYSLRVAFLNDLADPAVDITEEVEDEAEDHFVFVLGDGVAGPASPSSVSTALVSHAYADLESDYGANAIGDDLPLGIVSTIEATKAGTAGLRVVLRHLPELNGTPQKTAGLPESLAAGEALPGDVDVDVSFELTIQ</sequence>
<name>A0A2S9Y8D7_9BACT</name>
<gene>
    <name evidence="1" type="ORF">ENSA7_58910</name>
</gene>
<evidence type="ECO:0000313" key="1">
    <source>
        <dbReference type="EMBL" id="PRQ01286.1"/>
    </source>
</evidence>